<evidence type="ECO:0000313" key="3">
    <source>
        <dbReference type="Proteomes" id="UP000694867"/>
    </source>
</evidence>
<evidence type="ECO:0000313" key="4">
    <source>
        <dbReference type="RefSeq" id="XP_003739514.1"/>
    </source>
</evidence>
<dbReference type="GeneID" id="100906149"/>
<keyword evidence="1" id="KW-0812">Transmembrane</keyword>
<keyword evidence="2" id="KW-0732">Signal</keyword>
<evidence type="ECO:0000256" key="1">
    <source>
        <dbReference type="SAM" id="Phobius"/>
    </source>
</evidence>
<feature type="signal peptide" evidence="2">
    <location>
        <begin position="1"/>
        <end position="18"/>
    </location>
</feature>
<dbReference type="KEGG" id="goe:100906149"/>
<feature type="transmembrane region" description="Helical" evidence="1">
    <location>
        <begin position="147"/>
        <end position="171"/>
    </location>
</feature>
<dbReference type="Proteomes" id="UP000694867">
    <property type="component" value="Unplaced"/>
</dbReference>
<dbReference type="AlphaFoldDB" id="A0AAJ6QPD3"/>
<reference evidence="4" key="1">
    <citation type="submission" date="2025-08" db="UniProtKB">
        <authorList>
            <consortium name="RefSeq"/>
        </authorList>
    </citation>
    <scope>IDENTIFICATION</scope>
</reference>
<proteinExistence type="predicted"/>
<gene>
    <name evidence="4" type="primary">LOC100906149</name>
</gene>
<sequence>MLTFSLFSAVSLFALAQGGLFNPAKCSEGYQDISSVLLRFDRIQGARSSHYPYTRGPQMRCIGDYCVRSMHAAVCFAKQVPKRPEEAYDFDCQPIGLPSGFDLTSYEIDCEGELPSSIHEYSLCAYKESCILNYELTPTDLAAKSNAILLSFLFIFALLTTLTTYFCVRFLNRFFPRNSYRRPPPYDPFEHFHAHYKHGVTLDPKRVTPLC</sequence>
<protein>
    <submittedName>
        <fullName evidence="4">Uncharacterized protein LOC100906149</fullName>
    </submittedName>
</protein>
<name>A0AAJ6QPD3_9ACAR</name>
<evidence type="ECO:0000256" key="2">
    <source>
        <dbReference type="SAM" id="SignalP"/>
    </source>
</evidence>
<keyword evidence="1" id="KW-1133">Transmembrane helix</keyword>
<accession>A0AAJ6QPD3</accession>
<keyword evidence="3" id="KW-1185">Reference proteome</keyword>
<organism evidence="3 4">
    <name type="scientific">Galendromus occidentalis</name>
    <name type="common">western predatory mite</name>
    <dbReference type="NCBI Taxonomy" id="34638"/>
    <lineage>
        <taxon>Eukaryota</taxon>
        <taxon>Metazoa</taxon>
        <taxon>Ecdysozoa</taxon>
        <taxon>Arthropoda</taxon>
        <taxon>Chelicerata</taxon>
        <taxon>Arachnida</taxon>
        <taxon>Acari</taxon>
        <taxon>Parasitiformes</taxon>
        <taxon>Mesostigmata</taxon>
        <taxon>Gamasina</taxon>
        <taxon>Phytoseioidea</taxon>
        <taxon>Phytoseiidae</taxon>
        <taxon>Typhlodrominae</taxon>
        <taxon>Galendromus</taxon>
    </lineage>
</organism>
<keyword evidence="1" id="KW-0472">Membrane</keyword>
<feature type="chain" id="PRO_5042536565" evidence="2">
    <location>
        <begin position="19"/>
        <end position="211"/>
    </location>
</feature>
<dbReference type="RefSeq" id="XP_003739514.1">
    <property type="nucleotide sequence ID" value="XM_003739466.1"/>
</dbReference>